<dbReference type="InterPro" id="IPR050066">
    <property type="entry name" value="UvrABC_protein_C"/>
</dbReference>
<keyword evidence="6" id="KW-0742">SOS response</keyword>
<organism evidence="11 12">
    <name type="scientific">Pseudoduganella violacea</name>
    <dbReference type="NCBI Taxonomy" id="1715466"/>
    <lineage>
        <taxon>Bacteria</taxon>
        <taxon>Pseudomonadati</taxon>
        <taxon>Pseudomonadota</taxon>
        <taxon>Betaproteobacteria</taxon>
        <taxon>Burkholderiales</taxon>
        <taxon>Oxalobacteraceae</taxon>
        <taxon>Telluria group</taxon>
        <taxon>Pseudoduganella</taxon>
    </lineage>
</organism>
<evidence type="ECO:0000256" key="9">
    <source>
        <dbReference type="ARBA" id="ARBA00042732"/>
    </source>
</evidence>
<dbReference type="GO" id="GO:0004518">
    <property type="term" value="F:nuclease activity"/>
    <property type="evidence" value="ECO:0007669"/>
    <property type="project" value="UniProtKB-KW"/>
</dbReference>
<evidence type="ECO:0000256" key="3">
    <source>
        <dbReference type="ARBA" id="ARBA00022801"/>
    </source>
</evidence>
<evidence type="ECO:0000313" key="12">
    <source>
        <dbReference type="Proteomes" id="UP000541535"/>
    </source>
</evidence>
<name>A0A7W5B8K3_9BURK</name>
<evidence type="ECO:0000256" key="4">
    <source>
        <dbReference type="ARBA" id="ARBA00022881"/>
    </source>
</evidence>
<proteinExistence type="predicted"/>
<dbReference type="EMBL" id="JACHXD010000003">
    <property type="protein sequence ID" value="MBB3118542.1"/>
    <property type="molecule type" value="Genomic_DNA"/>
</dbReference>
<dbReference type="CDD" id="cd10434">
    <property type="entry name" value="GIY-YIG_UvrC_Cho"/>
    <property type="match status" value="1"/>
</dbReference>
<evidence type="ECO:0000313" key="11">
    <source>
        <dbReference type="EMBL" id="MBB3118542.1"/>
    </source>
</evidence>
<dbReference type="PANTHER" id="PTHR30562:SF10">
    <property type="entry name" value="EXCINUCLEASE CHO"/>
    <property type="match status" value="1"/>
</dbReference>
<dbReference type="GO" id="GO:0009432">
    <property type="term" value="P:SOS response"/>
    <property type="evidence" value="ECO:0007669"/>
    <property type="project" value="UniProtKB-KW"/>
</dbReference>
<sequence length="287" mass="32049">MRTHVNSVGLLVCSDPILQFSYPAHIPRDCIDALPPLPGVYFFRDANGVPIYIGKSINIRLRVLSHLRTAEESQMLARTAFIDFERTGGEIGALLREAQLVRQHQPVFNQKLRRFREMCSLSLDGPAPEVVFANEVDFATTDGLYGLFGSRRAALEALRELVERHGLCPAVTGLEKVAKGRSCFARQIARCRGACTGEESAETHAARLREALATLRLARWPYEGAIGIVEESDGLRQVQRVDRWCYLGPEPQKDALRANLPVARFDMDVYQILVRPLLQGGLTVLPR</sequence>
<dbReference type="Proteomes" id="UP000541535">
    <property type="component" value="Unassembled WGS sequence"/>
</dbReference>
<dbReference type="SUPFAM" id="SSF82771">
    <property type="entry name" value="GIY-YIG endonuclease"/>
    <property type="match status" value="1"/>
</dbReference>
<dbReference type="PROSITE" id="PS50164">
    <property type="entry name" value="GIY_YIG"/>
    <property type="match status" value="1"/>
</dbReference>
<keyword evidence="3 11" id="KW-0378">Hydrolase</keyword>
<dbReference type="GO" id="GO:0006289">
    <property type="term" value="P:nucleotide-excision repair"/>
    <property type="evidence" value="ECO:0007669"/>
    <property type="project" value="InterPro"/>
</dbReference>
<dbReference type="InterPro" id="IPR035901">
    <property type="entry name" value="GIY-YIG_endonuc_sf"/>
</dbReference>
<evidence type="ECO:0000256" key="2">
    <source>
        <dbReference type="ARBA" id="ARBA00022769"/>
    </source>
</evidence>
<dbReference type="GO" id="GO:0009380">
    <property type="term" value="C:excinuclease repair complex"/>
    <property type="evidence" value="ECO:0007669"/>
    <property type="project" value="TreeGrafter"/>
</dbReference>
<accession>A0A7W5B8K3</accession>
<gene>
    <name evidence="11" type="ORF">FHS03_001573</name>
</gene>
<dbReference type="RefSeq" id="WP_183440443.1">
    <property type="nucleotide sequence ID" value="NZ_JACHXD010000003.1"/>
</dbReference>
<keyword evidence="12" id="KW-1185">Reference proteome</keyword>
<feature type="domain" description="GIY-YIG" evidence="10">
    <location>
        <begin position="36"/>
        <end position="110"/>
    </location>
</feature>
<evidence type="ECO:0000256" key="8">
    <source>
        <dbReference type="ARBA" id="ARBA00042138"/>
    </source>
</evidence>
<dbReference type="SMART" id="SM00465">
    <property type="entry name" value="GIYc"/>
    <property type="match status" value="1"/>
</dbReference>
<evidence type="ECO:0000256" key="5">
    <source>
        <dbReference type="ARBA" id="ARBA00023204"/>
    </source>
</evidence>
<dbReference type="InterPro" id="IPR047296">
    <property type="entry name" value="GIY-YIG_UvrC_Cho"/>
</dbReference>
<reference evidence="11 12" key="1">
    <citation type="submission" date="2020-08" db="EMBL/GenBank/DDBJ databases">
        <title>Genomic Encyclopedia of Type Strains, Phase III (KMG-III): the genomes of soil and plant-associated and newly described type strains.</title>
        <authorList>
            <person name="Whitman W."/>
        </authorList>
    </citation>
    <scope>NUCLEOTIDE SEQUENCE [LARGE SCALE GENOMIC DNA]</scope>
    <source>
        <strain evidence="11 12">CECT 8897</strain>
    </source>
</reference>
<evidence type="ECO:0000256" key="6">
    <source>
        <dbReference type="ARBA" id="ARBA00023236"/>
    </source>
</evidence>
<evidence type="ECO:0000256" key="1">
    <source>
        <dbReference type="ARBA" id="ARBA00022763"/>
    </source>
</evidence>
<keyword evidence="2" id="KW-0228">DNA excision</keyword>
<dbReference type="Gene3D" id="3.40.1440.10">
    <property type="entry name" value="GIY-YIG endonuclease"/>
    <property type="match status" value="1"/>
</dbReference>
<dbReference type="GO" id="GO:0016787">
    <property type="term" value="F:hydrolase activity"/>
    <property type="evidence" value="ECO:0007669"/>
    <property type="project" value="UniProtKB-KW"/>
</dbReference>
<comment type="caution">
    <text evidence="11">The sequence shown here is derived from an EMBL/GenBank/DDBJ whole genome shotgun (WGS) entry which is preliminary data.</text>
</comment>
<evidence type="ECO:0000256" key="7">
    <source>
        <dbReference type="ARBA" id="ARBA00040756"/>
    </source>
</evidence>
<keyword evidence="1" id="KW-0227">DNA damage</keyword>
<protein>
    <recommendedName>
        <fullName evidence="7">Excinuclease cho</fullName>
    </recommendedName>
    <alternativeName>
        <fullName evidence="9">Endonuclease cho</fullName>
    </alternativeName>
    <alternativeName>
        <fullName evidence="8">UvrC homolog protein</fullName>
    </alternativeName>
</protein>
<keyword evidence="5" id="KW-0234">DNA repair</keyword>
<keyword evidence="4" id="KW-0267">Excision nuclease</keyword>
<evidence type="ECO:0000259" key="10">
    <source>
        <dbReference type="PROSITE" id="PS50164"/>
    </source>
</evidence>
<dbReference type="PANTHER" id="PTHR30562">
    <property type="entry name" value="UVRC/OXIDOREDUCTASE"/>
    <property type="match status" value="1"/>
</dbReference>
<dbReference type="AlphaFoldDB" id="A0A7W5B8K3"/>
<dbReference type="InterPro" id="IPR000305">
    <property type="entry name" value="GIY-YIG_endonuc"/>
</dbReference>